<evidence type="ECO:0000313" key="1">
    <source>
        <dbReference type="EMBL" id="KAK3859072.1"/>
    </source>
</evidence>
<comment type="caution">
    <text evidence="1">The sequence shown here is derived from an EMBL/GenBank/DDBJ whole genome shotgun (WGS) entry which is preliminary data.</text>
</comment>
<dbReference type="EMBL" id="JAWQEG010005128">
    <property type="protein sequence ID" value="KAK3859072.1"/>
    <property type="molecule type" value="Genomic_DNA"/>
</dbReference>
<proteinExistence type="predicted"/>
<dbReference type="AlphaFoldDB" id="A0AAE1BXW6"/>
<sequence length="93" mass="10093">MLYSASPCSFFLTMPHTASPCLSPCLSPILTLPLILPHSSLQASTYITTLPIPPLSHTLPTPTPLPSSSSGSLPSALYFVWPASLLTPYYYYY</sequence>
<evidence type="ECO:0000313" key="2">
    <source>
        <dbReference type="Proteomes" id="UP001286313"/>
    </source>
</evidence>
<accession>A0AAE1BXW6</accession>
<gene>
    <name evidence="1" type="ORF">Pcinc_034780</name>
</gene>
<dbReference type="Proteomes" id="UP001286313">
    <property type="component" value="Unassembled WGS sequence"/>
</dbReference>
<reference evidence="1" key="1">
    <citation type="submission" date="2023-10" db="EMBL/GenBank/DDBJ databases">
        <title>Genome assemblies of two species of porcelain crab, Petrolisthes cinctipes and Petrolisthes manimaculis (Anomura: Porcellanidae).</title>
        <authorList>
            <person name="Angst P."/>
        </authorList>
    </citation>
    <scope>NUCLEOTIDE SEQUENCE</scope>
    <source>
        <strain evidence="1">PB745_01</strain>
        <tissue evidence="1">Gill</tissue>
    </source>
</reference>
<name>A0AAE1BXW6_PETCI</name>
<organism evidence="1 2">
    <name type="scientific">Petrolisthes cinctipes</name>
    <name type="common">Flat porcelain crab</name>
    <dbReference type="NCBI Taxonomy" id="88211"/>
    <lineage>
        <taxon>Eukaryota</taxon>
        <taxon>Metazoa</taxon>
        <taxon>Ecdysozoa</taxon>
        <taxon>Arthropoda</taxon>
        <taxon>Crustacea</taxon>
        <taxon>Multicrustacea</taxon>
        <taxon>Malacostraca</taxon>
        <taxon>Eumalacostraca</taxon>
        <taxon>Eucarida</taxon>
        <taxon>Decapoda</taxon>
        <taxon>Pleocyemata</taxon>
        <taxon>Anomura</taxon>
        <taxon>Galatheoidea</taxon>
        <taxon>Porcellanidae</taxon>
        <taxon>Petrolisthes</taxon>
    </lineage>
</organism>
<keyword evidence="2" id="KW-1185">Reference proteome</keyword>
<protein>
    <submittedName>
        <fullName evidence="1">Uncharacterized protein</fullName>
    </submittedName>
</protein>